<feature type="region of interest" description="Disordered" evidence="1">
    <location>
        <begin position="268"/>
        <end position="293"/>
    </location>
</feature>
<dbReference type="AlphaFoldDB" id="A0A158CZX6"/>
<dbReference type="InterPro" id="IPR041219">
    <property type="entry name" value="Phage_lysozyme2"/>
</dbReference>
<dbReference type="EMBL" id="FCOF02000045">
    <property type="protein sequence ID" value="SAK87934.1"/>
    <property type="molecule type" value="Genomic_DNA"/>
</dbReference>
<organism evidence="3 4">
    <name type="scientific">Caballeronia catudaia</name>
    <dbReference type="NCBI Taxonomy" id="1777136"/>
    <lineage>
        <taxon>Bacteria</taxon>
        <taxon>Pseudomonadati</taxon>
        <taxon>Pseudomonadota</taxon>
        <taxon>Betaproteobacteria</taxon>
        <taxon>Burkholderiales</taxon>
        <taxon>Burkholderiaceae</taxon>
        <taxon>Caballeronia</taxon>
    </lineage>
</organism>
<evidence type="ECO:0000313" key="3">
    <source>
        <dbReference type="EMBL" id="SAK87934.1"/>
    </source>
</evidence>
<sequence length="502" mass="51524">MPNRQDQIVWAQRLGLDDGTLNMLRQGRGALSDLVDESYRNSAVSEDSARQAEATRRAWARLGNTWENVKNTLFKNLTPAINLLNRALDELDKFMQAHPDATAGLFGTLMAGATLGGVLKLTGALGGLKTVLGAVGRMLGFGGAAAAGAAGEGAAAGAAAGGGLMSTLGLAGALSWLGLQGAKAAGLPDVNRKAGIEDVQHGRWLAASSHLSAGDFLRAMTARASGKSNAEIAAALASGELKSAAQAQRDASKVLVDAAKELAGAVSTNASAAEAPTGGTGYRPPAGNVTSGNAKSASATFMKMGWSREQAAALAANLNIESGLRPNIVGDNGAAYGIAQWHADRQAEFKRVFGHDIRGSSLDEQLQFVNYELTRGREQAAGRALRLAKSAGEAGAIVSAKYERPLRVEQEMTKRSAAATSLYGSLGVAGAANTPAPMMATAYQAKAGGSSSVNNSHNRVQTHIGTVNVYGSDTSDGHAVAAGMRDEINQNGLIAQGAWGMT</sequence>
<dbReference type="Pfam" id="PF18013">
    <property type="entry name" value="Phage_lysozyme2"/>
    <property type="match status" value="1"/>
</dbReference>
<evidence type="ECO:0000256" key="1">
    <source>
        <dbReference type="SAM" id="MobiDB-lite"/>
    </source>
</evidence>
<dbReference type="Proteomes" id="UP000054870">
    <property type="component" value="Unassembled WGS sequence"/>
</dbReference>
<name>A0A158CZX6_9BURK</name>
<dbReference type="Gene3D" id="1.10.530.10">
    <property type="match status" value="1"/>
</dbReference>
<keyword evidence="4" id="KW-1185">Reference proteome</keyword>
<gene>
    <name evidence="3" type="ORF">AWB75_06003</name>
</gene>
<feature type="domain" description="Phage tail lysozyme" evidence="2">
    <location>
        <begin position="293"/>
        <end position="424"/>
    </location>
</feature>
<evidence type="ECO:0000259" key="2">
    <source>
        <dbReference type="Pfam" id="PF18013"/>
    </source>
</evidence>
<accession>A0A158CZX6</accession>
<protein>
    <recommendedName>
        <fullName evidence="2">Phage tail lysozyme domain-containing protein</fullName>
    </recommendedName>
</protein>
<proteinExistence type="predicted"/>
<reference evidence="3" key="1">
    <citation type="submission" date="2016-01" db="EMBL/GenBank/DDBJ databases">
        <authorList>
            <person name="Peeters C."/>
        </authorList>
    </citation>
    <scope>NUCLEOTIDE SEQUENCE [LARGE SCALE GENOMIC DNA]</scope>
    <source>
        <strain evidence="3">LMG 29318</strain>
    </source>
</reference>
<evidence type="ECO:0000313" key="4">
    <source>
        <dbReference type="Proteomes" id="UP000054870"/>
    </source>
</evidence>
<dbReference type="OrthoDB" id="8019720at2"/>
<comment type="caution">
    <text evidence="3">The sequence shown here is derived from an EMBL/GenBank/DDBJ whole genome shotgun (WGS) entry which is preliminary data.</text>
</comment>